<sequence length="145" mass="16587">MLEINKTASEIHVENTAKGFWKERIEVPQKMRDSGLFTETEIAFAEHNIKSQVLLHIVCEIGEAEEAMRKDKYANLLAFGEAYAKSGDVVAPFETFIKDTYEDELADAVIRLFDLIAAEGIEIEQHIILKRLYNQTRPYKHGKNS</sequence>
<comment type="caution">
    <text evidence="1">The sequence shown here is derived from an EMBL/GenBank/DDBJ whole genome shotgun (WGS) entry which is preliminary data.</text>
</comment>
<evidence type="ECO:0000313" key="2">
    <source>
        <dbReference type="Proteomes" id="UP001165367"/>
    </source>
</evidence>
<dbReference type="RefSeq" id="WP_237871686.1">
    <property type="nucleotide sequence ID" value="NZ_JAKLTR010000006.1"/>
</dbReference>
<organism evidence="1 2">
    <name type="scientific">Terrimonas ginsenosidimutans</name>
    <dbReference type="NCBI Taxonomy" id="2908004"/>
    <lineage>
        <taxon>Bacteria</taxon>
        <taxon>Pseudomonadati</taxon>
        <taxon>Bacteroidota</taxon>
        <taxon>Chitinophagia</taxon>
        <taxon>Chitinophagales</taxon>
        <taxon>Chitinophagaceae</taxon>
        <taxon>Terrimonas</taxon>
    </lineage>
</organism>
<protein>
    <submittedName>
        <fullName evidence="1">Uncharacterized protein</fullName>
    </submittedName>
</protein>
<reference evidence="1" key="1">
    <citation type="submission" date="2022-01" db="EMBL/GenBank/DDBJ databases">
        <authorList>
            <person name="Jo J.-H."/>
            <person name="Im W.-T."/>
        </authorList>
    </citation>
    <scope>NUCLEOTIDE SEQUENCE</scope>
    <source>
        <strain evidence="1">NA20</strain>
    </source>
</reference>
<name>A0ABS9KRB1_9BACT</name>
<accession>A0ABS9KRB1</accession>
<gene>
    <name evidence="1" type="ORF">LZZ85_11280</name>
</gene>
<proteinExistence type="predicted"/>
<dbReference type="Proteomes" id="UP001165367">
    <property type="component" value="Unassembled WGS sequence"/>
</dbReference>
<keyword evidence="2" id="KW-1185">Reference proteome</keyword>
<evidence type="ECO:0000313" key="1">
    <source>
        <dbReference type="EMBL" id="MCG2614870.1"/>
    </source>
</evidence>
<dbReference type="EMBL" id="JAKLTR010000006">
    <property type="protein sequence ID" value="MCG2614870.1"/>
    <property type="molecule type" value="Genomic_DNA"/>
</dbReference>
<dbReference type="Gene3D" id="1.10.287.1080">
    <property type="entry name" value="MazG-like"/>
    <property type="match status" value="1"/>
</dbReference>